<dbReference type="GeneID" id="25301172"/>
<protein>
    <submittedName>
        <fullName evidence="5">Uncharacterized protein</fullName>
    </submittedName>
</protein>
<dbReference type="GO" id="GO:0006999">
    <property type="term" value="P:nuclear pore organization"/>
    <property type="evidence" value="ECO:0007669"/>
    <property type="project" value="TreeGrafter"/>
</dbReference>
<dbReference type="InterPro" id="IPR021827">
    <property type="entry name" value="Nup186/Nup192/Nup205"/>
</dbReference>
<organism evidence="5 6">
    <name type="scientific">Fonsecaea pedrosoi CBS 271.37</name>
    <dbReference type="NCBI Taxonomy" id="1442368"/>
    <lineage>
        <taxon>Eukaryota</taxon>
        <taxon>Fungi</taxon>
        <taxon>Dikarya</taxon>
        <taxon>Ascomycota</taxon>
        <taxon>Pezizomycotina</taxon>
        <taxon>Eurotiomycetes</taxon>
        <taxon>Chaetothyriomycetidae</taxon>
        <taxon>Chaetothyriales</taxon>
        <taxon>Herpotrichiellaceae</taxon>
        <taxon>Fonsecaea</taxon>
    </lineage>
</organism>
<dbReference type="RefSeq" id="XP_013290095.1">
    <property type="nucleotide sequence ID" value="XM_013434641.1"/>
</dbReference>
<dbReference type="HOGENOM" id="CLU_002778_0_0_1"/>
<dbReference type="OrthoDB" id="2019644at2759"/>
<evidence type="ECO:0000256" key="1">
    <source>
        <dbReference type="ARBA" id="ARBA00004123"/>
    </source>
</evidence>
<dbReference type="Pfam" id="PF11894">
    <property type="entry name" value="Nup192"/>
    <property type="match status" value="1"/>
</dbReference>
<comment type="similarity">
    <text evidence="2">Belongs to the NUP186/NUP192/NUP205 family.</text>
</comment>
<name>A0A0D2FHW7_9EURO</name>
<dbReference type="PANTHER" id="PTHR31344:SF0">
    <property type="entry name" value="NUCLEAR PORE COMPLEX PROTEIN NUP205"/>
    <property type="match status" value="1"/>
</dbReference>
<dbReference type="PANTHER" id="PTHR31344">
    <property type="entry name" value="NUCLEAR PORE COMPLEX PROTEIN NUP205"/>
    <property type="match status" value="1"/>
</dbReference>
<keyword evidence="6" id="KW-1185">Reference proteome</keyword>
<dbReference type="GO" id="GO:0017056">
    <property type="term" value="F:structural constituent of nuclear pore"/>
    <property type="evidence" value="ECO:0007669"/>
    <property type="project" value="TreeGrafter"/>
</dbReference>
<evidence type="ECO:0000256" key="4">
    <source>
        <dbReference type="ARBA" id="ARBA00023242"/>
    </source>
</evidence>
<dbReference type="VEuPathDB" id="FungiDB:Z517_01682"/>
<reference evidence="5 6" key="1">
    <citation type="submission" date="2015-01" db="EMBL/GenBank/DDBJ databases">
        <title>The Genome Sequence of Fonsecaea pedrosoi CBS 271.37.</title>
        <authorList>
            <consortium name="The Broad Institute Genomics Platform"/>
            <person name="Cuomo C."/>
            <person name="de Hoog S."/>
            <person name="Gorbushina A."/>
            <person name="Stielow B."/>
            <person name="Teixiera M."/>
            <person name="Abouelleil A."/>
            <person name="Chapman S.B."/>
            <person name="Priest M."/>
            <person name="Young S.K."/>
            <person name="Wortman J."/>
            <person name="Nusbaum C."/>
            <person name="Birren B."/>
        </authorList>
    </citation>
    <scope>NUCLEOTIDE SEQUENCE [LARGE SCALE GENOMIC DNA]</scope>
    <source>
        <strain evidence="5 6">CBS 271.37</strain>
    </source>
</reference>
<dbReference type="Proteomes" id="UP000053029">
    <property type="component" value="Unassembled WGS sequence"/>
</dbReference>
<keyword evidence="3" id="KW-0813">Transport</keyword>
<sequence>MDSLSRLQGLHADLVAFTETRLANIDRLWQELEDSIQDFRNLLDKTAPTAADRESYNNGVIQIGPPGDSATDSCAGKLNVVDQEYAVNDEFKHISRAIATTLDLDEIEAGRLLIQSQTDIHTTEDTFVMDVVSKFHNRRDLLLQCLRITLQQSLSLEPDDGVRRVFETTVARVLEIDGGVSNNGSIYARKCLSTLEDIEKLQAKVADALQSKALLGGPRGREFYATLEFQRDSLFKQHEALACILAYLFQGDYTNQEDLRKLHGVLPRWNRLDLNLVHYLPAFSAAFRQYGSPGSHLSQESTASLDSVFGSLPQDASSAPIRPFQAVLSLWWTVEYSGQFRDLSDQDAGSDKRANAVKAALKEDALEFMLAICTSTNSDVWRHPARQELVALLLSDTSSFALEGEQTSSYFRLQFMQSLENFTEAFISNMPDSIRKLRTEEDDQRLNQLTAMQEGLPPANQGTSVSKLHLECFLILISFAFEGRPEAAEQWWEDPDSNLYGFLQWASRRQTVPRVSAFCELLCSISEEQECAEAAHKFLLDDSQPAPTRGRRIPSMNYQQIFAELELYAQKVHERPITSQLPNVRKIQPTDMNELESPVMLSCYLRLLAHLSRQPGGTRQYILQTVTPAFPQALLLLSSGPVPSYLRASVFAALDALLTDKTAQTAAALWQIVDDWAANSHDRARPSASKTIAPPKPTLLNLQSTLNSLAMSFDQYDAFVVFLRDLVAPLPSTGLGTDLLPFPKDLGASYRAPGITPYVDFVCGQIFAKALPEVTDELQRSIGSFHCLEFVAVGLEGFNEDYVAMLDRTTTAHDALQEMPEAASYAQRSPFARLMQWILGSEMNKPLMETLRVPGEAVEAALLDSPLLLSLQRSIDIINRVLDLQPTFFDIVRPLVQSHSAHDGPLARPNVNSLEDSLAANPEIVLRLCQFSATGHSELALRALALLQKISSSPKLNNHFLASDPTLGRTRRVVDMLGPDPAFELEPIARNLSARLQFEVRELEEGFGSVSYLLKDGILAFFNACLETQPDLPNIAHLLIGFARLGERLTISDSIDAATAVFNTIVDLAQNYPDDEGGIMSSWLIHMKAAALRVLRHLWSSPISRTIVVGQLRRFQFLQSLYISLPVVNQQTLWDGNSVLAPAFWYTTSAEALAEFLTFRASLYNYTVSEIRSAAKDGLSTVLRQTLSTLQGKTTNVDGSIITNPDVFALFDFLELDLSTNLELDPQFYVGVDFEVYLTDVAEGQSSVYDIKMIREYLHAYRADIIKNQATAPSSSKIDEQFLIDEADAILATIEARNRSILAHKARSDALHEYIEMLIAIIEACPMEPTTKAQFILQMLQAMLPKLDVFIVDGRADVMELARAADALLFSLSQTDLSNAHMNNLITEKLFQLFRASVEGIAASSSNTNLRTVFYSICSQYLSRITSSTGGASDVDAKARRNSMDCVRSASQRVVQILCDDAEDGVDACRLNALNLLSFLTSLARSEKSSFVLNSFVNANVLQILVDPLKHVAAEFQSSEPVYRRYLLSVFEARMFLLLQLSRTRDGAGALLDAGLMSAVRDSSLFRADPDLGISIPSTSGDAPESNNHAADSALSALRTYYVLLTSTLRVLLSAFLSRGAQNEQIQYLARSFLTEYRPNMVGVFKKHAGVSGKVDQVLRPLVEECVRCYTGLAALSGFMDFEDQAGLDPGRDAGFS</sequence>
<keyword evidence="4" id="KW-0539">Nucleus</keyword>
<dbReference type="EMBL" id="KN846969">
    <property type="protein sequence ID" value="KIW86287.1"/>
    <property type="molecule type" value="Genomic_DNA"/>
</dbReference>
<gene>
    <name evidence="5" type="ORF">Z517_01682</name>
</gene>
<dbReference type="STRING" id="1442368.A0A0D2FHW7"/>
<proteinExistence type="inferred from homology"/>
<accession>A0A0D2FHW7</accession>
<evidence type="ECO:0000256" key="2">
    <source>
        <dbReference type="ARBA" id="ARBA00005892"/>
    </source>
</evidence>
<evidence type="ECO:0000256" key="3">
    <source>
        <dbReference type="ARBA" id="ARBA00022448"/>
    </source>
</evidence>
<evidence type="ECO:0000313" key="6">
    <source>
        <dbReference type="Proteomes" id="UP000053029"/>
    </source>
</evidence>
<evidence type="ECO:0000313" key="5">
    <source>
        <dbReference type="EMBL" id="KIW86287.1"/>
    </source>
</evidence>
<dbReference type="GO" id="GO:0044611">
    <property type="term" value="C:nuclear pore inner ring"/>
    <property type="evidence" value="ECO:0007669"/>
    <property type="project" value="TreeGrafter"/>
</dbReference>
<comment type="subcellular location">
    <subcellularLocation>
        <location evidence="1">Nucleus</location>
    </subcellularLocation>
</comment>
<dbReference type="AlphaFoldDB" id="A0A0D2FHW7"/>